<dbReference type="Proteomes" id="UP000247465">
    <property type="component" value="Chromosome"/>
</dbReference>
<keyword evidence="2" id="KW-0119">Carbohydrate metabolism</keyword>
<dbReference type="EC" id="3.1.1.31" evidence="3"/>
<organism evidence="3 4">
    <name type="scientific">Candidatus Moanibacter tarae</name>
    <dbReference type="NCBI Taxonomy" id="2200854"/>
    <lineage>
        <taxon>Bacteria</taxon>
        <taxon>Pseudomonadati</taxon>
        <taxon>Verrucomicrobiota</taxon>
        <taxon>Opitutia</taxon>
        <taxon>Puniceicoccales</taxon>
        <taxon>Puniceicoccales incertae sedis</taxon>
        <taxon>Candidatus Moanibacter</taxon>
    </lineage>
</organism>
<dbReference type="InterPro" id="IPR011048">
    <property type="entry name" value="Haem_d1_sf"/>
</dbReference>
<name>A0A2Z4ANN6_9BACT</name>
<evidence type="ECO:0000313" key="4">
    <source>
        <dbReference type="Proteomes" id="UP000247465"/>
    </source>
</evidence>
<dbReference type="AlphaFoldDB" id="A0A2Z4ANN6"/>
<dbReference type="GO" id="GO:0017057">
    <property type="term" value="F:6-phosphogluconolactonase activity"/>
    <property type="evidence" value="ECO:0007669"/>
    <property type="project" value="UniProtKB-EC"/>
</dbReference>
<dbReference type="SUPFAM" id="SSF51004">
    <property type="entry name" value="C-terminal (heme d1) domain of cytochrome cd1-nitrite reductase"/>
    <property type="match status" value="1"/>
</dbReference>
<dbReference type="Pfam" id="PF10282">
    <property type="entry name" value="Lactonase"/>
    <property type="match status" value="1"/>
</dbReference>
<dbReference type="InterPro" id="IPR050282">
    <property type="entry name" value="Cycloisomerase_2"/>
</dbReference>
<protein>
    <submittedName>
        <fullName evidence="3">6-phosphogluconolactonase</fullName>
        <ecNumber evidence="3">3.1.1.31</ecNumber>
    </submittedName>
</protein>
<dbReference type="GO" id="GO:0006006">
    <property type="term" value="P:glucose metabolic process"/>
    <property type="evidence" value="ECO:0007669"/>
    <property type="project" value="UniProtKB-KW"/>
</dbReference>
<evidence type="ECO:0000313" key="3">
    <source>
        <dbReference type="EMBL" id="AWT59122.1"/>
    </source>
</evidence>
<reference evidence="3 4" key="1">
    <citation type="submission" date="2018-06" db="EMBL/GenBank/DDBJ databases">
        <title>Draft Genome Sequence of a Novel Marine Bacterium Related to the Verrucomicrobia.</title>
        <authorList>
            <person name="Vosseberg J."/>
            <person name="Martijn J."/>
            <person name="Ettema T.J.G."/>
        </authorList>
    </citation>
    <scope>NUCLEOTIDE SEQUENCE [LARGE SCALE GENOMIC DNA]</scope>
    <source>
        <strain evidence="3">TARA_B100001123</strain>
    </source>
</reference>
<dbReference type="EMBL" id="CP029803">
    <property type="protein sequence ID" value="AWT59122.1"/>
    <property type="molecule type" value="Genomic_DNA"/>
</dbReference>
<sequence>MTQPYYDFCVAAGGGQHKNGGTLYTCRLDSNGSQIRVVSTTGLPSTAPGYLTVTQTLSGKNILYATSGADISWFSIGDDGKVELCGNAPTGSNGASHLCTDSTARLLFTANYGSGTVSLMPISGDGALVEGRVYSHGPGAHDGVTGSWGDGPKFRQESAHPHGVVVCGGQLYVADLGTNQVVCWTIDFDNHMLRPSSAITLHDLAGPRHIQFTRSGDLGFVLNELDNTLCVLRREAAEAGKLSLVQTLSSLPQGWAEAHADPATFPNEVYSKPSHASELLLSPDDRFVYASNRGHDSIAVFEINALDGTLTPLQFEPTRGRIPWVFCLSEDGRFIVVQNNHTRANETGPDSVVVFRRDAPTGLLNLSAARLEFPTVSSVWALPKSTH</sequence>
<evidence type="ECO:0000256" key="1">
    <source>
        <dbReference type="ARBA" id="ARBA00005564"/>
    </source>
</evidence>
<dbReference type="PANTHER" id="PTHR30344">
    <property type="entry name" value="6-PHOSPHOGLUCONOLACTONASE-RELATED"/>
    <property type="match status" value="1"/>
</dbReference>
<dbReference type="InterPro" id="IPR019405">
    <property type="entry name" value="Lactonase_7-beta_prop"/>
</dbReference>
<dbReference type="Gene3D" id="2.130.10.10">
    <property type="entry name" value="YVTN repeat-like/Quinoprotein amine dehydrogenase"/>
    <property type="match status" value="1"/>
</dbReference>
<proteinExistence type="inferred from homology"/>
<dbReference type="InterPro" id="IPR015943">
    <property type="entry name" value="WD40/YVTN_repeat-like_dom_sf"/>
</dbReference>
<keyword evidence="2" id="KW-0313">Glucose metabolism</keyword>
<keyword evidence="3" id="KW-0378">Hydrolase</keyword>
<dbReference type="PANTHER" id="PTHR30344:SF1">
    <property type="entry name" value="6-PHOSPHOGLUCONOLACTONASE"/>
    <property type="match status" value="1"/>
</dbReference>
<gene>
    <name evidence="3" type="primary">pgl_1</name>
    <name evidence="3" type="ORF">DF168_00299</name>
</gene>
<evidence type="ECO:0000256" key="2">
    <source>
        <dbReference type="ARBA" id="ARBA00022526"/>
    </source>
</evidence>
<accession>A0A2Z4ANN6</accession>
<dbReference type="KEGG" id="mtar:DF168_00299"/>
<comment type="similarity">
    <text evidence="1">Belongs to the cycloisomerase 2 family.</text>
</comment>